<protein>
    <submittedName>
        <fullName evidence="8">Uncharacterized protein</fullName>
    </submittedName>
</protein>
<reference evidence="8 9" key="1">
    <citation type="submission" date="2017-04" db="EMBL/GenBank/DDBJ databases">
        <title>Draft genome sequence of Marssonina coronaria NL1: causal agent of apple blotch.</title>
        <authorList>
            <person name="Cheng Q."/>
        </authorList>
    </citation>
    <scope>NUCLEOTIDE SEQUENCE [LARGE SCALE GENOMIC DNA]</scope>
    <source>
        <strain evidence="8 9">NL1</strain>
    </source>
</reference>
<evidence type="ECO:0000313" key="9">
    <source>
        <dbReference type="Proteomes" id="UP000242519"/>
    </source>
</evidence>
<keyword evidence="5 7" id="KW-0472">Membrane</keyword>
<keyword evidence="2 7" id="KW-0812">Transmembrane</keyword>
<dbReference type="Proteomes" id="UP000242519">
    <property type="component" value="Unassembled WGS sequence"/>
</dbReference>
<dbReference type="STRING" id="503106.A0A218YWF5"/>
<gene>
    <name evidence="8" type="ORF">B2J93_8698</name>
</gene>
<evidence type="ECO:0000256" key="6">
    <source>
        <dbReference type="SAM" id="MobiDB-lite"/>
    </source>
</evidence>
<evidence type="ECO:0000256" key="5">
    <source>
        <dbReference type="ARBA" id="ARBA00023136"/>
    </source>
</evidence>
<dbReference type="GO" id="GO:0005741">
    <property type="term" value="C:mitochondrial outer membrane"/>
    <property type="evidence" value="ECO:0007669"/>
    <property type="project" value="TreeGrafter"/>
</dbReference>
<sequence>MPNSLPVPSKGALRTLRKLALGTSCTVFFGAGVLVEDRRRRIHFATKVLENAKKLKSSKQYHGGTGTAALEASEDHTLLHRHDAYWLPSNVLKSTADGAIDSKPPVDSSCHESLSAKDPVPAPLNTSRYSKTEQKQTSRFEIYQATPASKPSQARATFKENSQQRQHQLALDMTKLLKNNESGAGLAASLFIDALEDGVLLEEASIHPSLMDAAIKVAKICREQSNFDTSSRIFDIILRSGPIAEEDFYQFNPAGIITNLIHRPGGPLIECLKLRKACSLYLTNFKEKPKSMSPVMRSIGERLCQETCRSGMYDLTQSIYTRLEYCGGGAPSIAAQYLIRATYGRREYKKILRHFLKSYVQTNPHQVEFFQVISMVLDSMLFLRNNNKAEEVLAAAATMARNGGLRMSTTWLLRVLGQIWRSNRDIIRTQAVFARLKTLLPLTSHPHAFYAAIIQYCVESREVDLAHSYYTELADLYGLALGDMRIRGHFALAKAFQGDWTGVKEDFLEMKRVCASNDELCSVVFAPILKEFTTNHSVNEIEEFVRFFLVEIQLKTTSRLMNIMVNVYSKAHEVDAISRWIRYAAADGCAVDSSTLNVILKNCVHTFRFPFNEVFELFKKIRDLGPELVDNITFSILRSCALSQSKTKTLKIERLEMLQGISTTKQYGDAGEVYKAMSMAFAKNNYVATLHVYKRAQRDRVDLGVGHLQLAVRASLHLHGQNVDATARLVQEARRRGCDVLPAVSTVLMHHMQALYQSGSPNTEENITELAPTMVSAFEKIGYTIPQAILTKTASILQRKGQHQLCVDFWDSMSRRLCISTSSFDLATLTTLLQAYLGLRDLAGVRWVIKMLANNNLVPDKRFRLALRVVRKDITRLIDSRFCSDSVHKFLEFVEETLQIVKEMRANSRADNEEVKVKVIKIFETAIEDQALRECAGTAAKPEELGGEALHFNCQIHRNMRLQLVTNRQQSTILALNGTRAVMSIVADQVRRVDSELDRVQLIPCATNDELFAQQKHKVSSSPRISELQSIVKALSTTSSSSPLLSSWRISQLLERAALSDVVAADDGQDPATGKYETELEWLLVSKATVQTYGLLLSTLLEQTIPLNDDIWYWDEVLGSYTYSSLYTAQTSPLRFWYWARDIYHDTKARLAKIKSSPSEEDESALRARVIGTSLSERWKQFYGLVRESIAESSVANIQQQVMFPIALCRSQARHNQARLKRLREMGASGLGMLMDEGLNFDVGDDSTDVAKTEDASDMQEWKFVVERSVALMDTVLRNVNTLDSEISEFEDNVFATVDEDPEITTRETPPTEVARPSKLGIRLQHILEVHVPQHLESSQKLVTRYGRPSRLIRYWLPATALLLSSTTILRIFMNRKAEIVSWIRDLGATSRDFWLNWVVEPTKKVIGTIRHKKDSEVAIMSKESLKGDRDSLERMVVDFAIENPQTSMGETSLSEAQISEIRAKVKEGDLTPVLRAYESDLRKPFMGTIRGDLVRTLLIQVQKTKVDVEVALSGIDALLKSQELVFGFVGLTPGVLVCFAAFRYLGGLVGNKRGLRRGQTAGQTIRILRNIDRILTMATPTHNNLLSYKDHGLLLCEVHLLRKRAHSLLPREVEGDFLIDLNDLTNIQLGLGAQIRVLDRLKWGYSQWLK</sequence>
<comment type="caution">
    <text evidence="8">The sequence shown here is derived from an EMBL/GenBank/DDBJ whole genome shotgun (WGS) entry which is preliminary data.</text>
</comment>
<feature type="region of interest" description="Disordered" evidence="6">
    <location>
        <begin position="98"/>
        <end position="137"/>
    </location>
</feature>
<dbReference type="OrthoDB" id="413313at2759"/>
<dbReference type="InterPro" id="IPR013946">
    <property type="entry name" value="NCA2-like"/>
</dbReference>
<evidence type="ECO:0000256" key="7">
    <source>
        <dbReference type="SAM" id="Phobius"/>
    </source>
</evidence>
<evidence type="ECO:0000256" key="4">
    <source>
        <dbReference type="ARBA" id="ARBA00023128"/>
    </source>
</evidence>
<dbReference type="Gene3D" id="1.25.40.10">
    <property type="entry name" value="Tetratricopeptide repeat domain"/>
    <property type="match status" value="1"/>
</dbReference>
<dbReference type="InParanoid" id="A0A218YWF5"/>
<dbReference type="PANTHER" id="PTHR28234:SF1">
    <property type="entry name" value="NUCLEAR CONTROL OF ATPASE PROTEIN 2"/>
    <property type="match status" value="1"/>
</dbReference>
<evidence type="ECO:0000256" key="3">
    <source>
        <dbReference type="ARBA" id="ARBA00022989"/>
    </source>
</evidence>
<comment type="subcellular location">
    <subcellularLocation>
        <location evidence="1">Mitochondrion membrane</location>
        <topology evidence="1">Multi-pass membrane protein</topology>
    </subcellularLocation>
</comment>
<dbReference type="InterPro" id="IPR011990">
    <property type="entry name" value="TPR-like_helical_dom_sf"/>
</dbReference>
<proteinExistence type="predicted"/>
<keyword evidence="4" id="KW-0496">Mitochondrion</keyword>
<name>A0A218YWF5_9HELO</name>
<dbReference type="PANTHER" id="PTHR28234">
    <property type="entry name" value="NUCLEAR CONTROL OF ATPASE PROTEIN 2"/>
    <property type="match status" value="1"/>
</dbReference>
<organism evidence="8 9">
    <name type="scientific">Diplocarpon coronariae</name>
    <dbReference type="NCBI Taxonomy" id="2795749"/>
    <lineage>
        <taxon>Eukaryota</taxon>
        <taxon>Fungi</taxon>
        <taxon>Dikarya</taxon>
        <taxon>Ascomycota</taxon>
        <taxon>Pezizomycotina</taxon>
        <taxon>Leotiomycetes</taxon>
        <taxon>Helotiales</taxon>
        <taxon>Drepanopezizaceae</taxon>
        <taxon>Diplocarpon</taxon>
    </lineage>
</organism>
<evidence type="ECO:0000313" key="8">
    <source>
        <dbReference type="EMBL" id="OWP00127.1"/>
    </source>
</evidence>
<keyword evidence="9" id="KW-1185">Reference proteome</keyword>
<dbReference type="Pfam" id="PF08637">
    <property type="entry name" value="NCA2"/>
    <property type="match status" value="1"/>
</dbReference>
<keyword evidence="3 7" id="KW-1133">Transmembrane helix</keyword>
<evidence type="ECO:0000256" key="1">
    <source>
        <dbReference type="ARBA" id="ARBA00004225"/>
    </source>
</evidence>
<feature type="transmembrane region" description="Helical" evidence="7">
    <location>
        <begin position="1525"/>
        <end position="1546"/>
    </location>
</feature>
<evidence type="ECO:0000256" key="2">
    <source>
        <dbReference type="ARBA" id="ARBA00022692"/>
    </source>
</evidence>
<dbReference type="EMBL" id="MZNU01000336">
    <property type="protein sequence ID" value="OWP00127.1"/>
    <property type="molecule type" value="Genomic_DNA"/>
</dbReference>
<accession>A0A218YWF5</accession>